<dbReference type="Proteomes" id="UP000077407">
    <property type="component" value="Unassembled WGS sequence"/>
</dbReference>
<evidence type="ECO:0000313" key="1">
    <source>
        <dbReference type="EMBL" id="OAA86793.1"/>
    </source>
</evidence>
<protein>
    <submittedName>
        <fullName evidence="1">Uncharacterized protein</fullName>
    </submittedName>
</protein>
<dbReference type="PATRIC" id="fig|1538.10.peg.1787"/>
<organism evidence="1 2">
    <name type="scientific">Clostridium ljungdahlii</name>
    <dbReference type="NCBI Taxonomy" id="1538"/>
    <lineage>
        <taxon>Bacteria</taxon>
        <taxon>Bacillati</taxon>
        <taxon>Bacillota</taxon>
        <taxon>Clostridia</taxon>
        <taxon>Eubacteriales</taxon>
        <taxon>Clostridiaceae</taxon>
        <taxon>Clostridium</taxon>
    </lineage>
</organism>
<dbReference type="OrthoDB" id="2037060at2"/>
<dbReference type="AlphaFoldDB" id="A0A168NR49"/>
<sequence length="140" mass="17058">MKKHKYSLLLNYDCQTLLSLKTISYENPIIAMEFNAFLSLFCWEALKYFKKYKIPLNITENKNFSMENVRLKTKLFEDKYAKAEKTILNCDYLQDYIFKRKLRFRFMQDWNIHYNLGIFIDRKGNIVGNSQYGYYIYQDN</sequence>
<name>A0A168NR49_9CLOT</name>
<dbReference type="RefSeq" id="WP_063555628.1">
    <property type="nucleotide sequence ID" value="NZ_LITT01000023.1"/>
</dbReference>
<gene>
    <name evidence="1" type="ORF">WY13_02187</name>
</gene>
<accession>A0A168NR49</accession>
<dbReference type="EMBL" id="LITT01000023">
    <property type="protein sequence ID" value="OAA86793.1"/>
    <property type="molecule type" value="Genomic_DNA"/>
</dbReference>
<proteinExistence type="predicted"/>
<evidence type="ECO:0000313" key="2">
    <source>
        <dbReference type="Proteomes" id="UP000077407"/>
    </source>
</evidence>
<comment type="caution">
    <text evidence="1">The sequence shown here is derived from an EMBL/GenBank/DDBJ whole genome shotgun (WGS) entry which is preliminary data.</text>
</comment>
<reference evidence="1 2" key="1">
    <citation type="journal article" date="2015" name="Biotechnol. Bioeng.">
        <title>Genome sequence and phenotypic characterization of Caulobacter segnis.</title>
        <authorList>
            <person name="Patel S."/>
            <person name="Fletcher B."/>
            <person name="Scott D.C."/>
            <person name="Ely B."/>
        </authorList>
    </citation>
    <scope>NUCLEOTIDE SEQUENCE [LARGE SCALE GENOMIC DNA]</scope>
    <source>
        <strain evidence="1 2">ERI-2</strain>
    </source>
</reference>